<evidence type="ECO:0000256" key="4">
    <source>
        <dbReference type="ARBA" id="ARBA00023136"/>
    </source>
</evidence>
<keyword evidence="4 6" id="KW-0472">Membrane</keyword>
<reference evidence="8 9" key="1">
    <citation type="submission" date="2018-11" db="EMBL/GenBank/DDBJ databases">
        <authorList>
            <person name="Criscuolo A."/>
        </authorList>
    </citation>
    <scope>NUCLEOTIDE SEQUENCE [LARGE SCALE GENOMIC DNA]</scope>
    <source>
        <strain evidence="8">AT11b</strain>
    </source>
</reference>
<evidence type="ECO:0000313" key="9">
    <source>
        <dbReference type="Proteomes" id="UP000280861"/>
    </source>
</evidence>
<dbReference type="AlphaFoldDB" id="A0A3P5WQP8"/>
<name>A0A3P5WQP8_9MICC</name>
<keyword evidence="3 6" id="KW-1133">Transmembrane helix</keyword>
<protein>
    <submittedName>
        <fullName evidence="8">Ferric reductase like transmembrane component</fullName>
    </submittedName>
</protein>
<evidence type="ECO:0000256" key="3">
    <source>
        <dbReference type="ARBA" id="ARBA00022989"/>
    </source>
</evidence>
<accession>A0A3P5WQP8</accession>
<evidence type="ECO:0000256" key="2">
    <source>
        <dbReference type="ARBA" id="ARBA00022692"/>
    </source>
</evidence>
<evidence type="ECO:0000259" key="7">
    <source>
        <dbReference type="Pfam" id="PF01794"/>
    </source>
</evidence>
<feature type="transmembrane region" description="Helical" evidence="6">
    <location>
        <begin position="117"/>
        <end position="135"/>
    </location>
</feature>
<dbReference type="InterPro" id="IPR013130">
    <property type="entry name" value="Fe3_Rdtase_TM_dom"/>
</dbReference>
<dbReference type="Pfam" id="PF01794">
    <property type="entry name" value="Ferric_reduct"/>
    <property type="match status" value="1"/>
</dbReference>
<keyword evidence="9" id="KW-1185">Reference proteome</keyword>
<evidence type="ECO:0000256" key="5">
    <source>
        <dbReference type="SAM" id="MobiDB-lite"/>
    </source>
</evidence>
<feature type="transmembrane region" description="Helical" evidence="6">
    <location>
        <begin position="32"/>
        <end position="54"/>
    </location>
</feature>
<dbReference type="Proteomes" id="UP000280861">
    <property type="component" value="Unassembled WGS sequence"/>
</dbReference>
<feature type="domain" description="Ferric oxidoreductase" evidence="7">
    <location>
        <begin position="76"/>
        <end position="183"/>
    </location>
</feature>
<feature type="region of interest" description="Disordered" evidence="5">
    <location>
        <begin position="1"/>
        <end position="23"/>
    </location>
</feature>
<feature type="transmembrane region" description="Helical" evidence="6">
    <location>
        <begin position="155"/>
        <end position="175"/>
    </location>
</feature>
<gene>
    <name evidence="8" type="ORF">PSET11_00842</name>
</gene>
<proteinExistence type="predicted"/>
<dbReference type="GO" id="GO:0016020">
    <property type="term" value="C:membrane"/>
    <property type="evidence" value="ECO:0007669"/>
    <property type="project" value="UniProtKB-SubCell"/>
</dbReference>
<evidence type="ECO:0000256" key="1">
    <source>
        <dbReference type="ARBA" id="ARBA00004141"/>
    </source>
</evidence>
<evidence type="ECO:0000256" key="6">
    <source>
        <dbReference type="SAM" id="Phobius"/>
    </source>
</evidence>
<dbReference type="EMBL" id="UXAU01000013">
    <property type="protein sequence ID" value="VDC21480.1"/>
    <property type="molecule type" value="Genomic_DNA"/>
</dbReference>
<feature type="transmembrane region" description="Helical" evidence="6">
    <location>
        <begin position="74"/>
        <end position="96"/>
    </location>
</feature>
<comment type="subcellular location">
    <subcellularLocation>
        <location evidence="1">Membrane</location>
        <topology evidence="1">Multi-pass membrane protein</topology>
    </subcellularLocation>
</comment>
<organism evidence="8 9">
    <name type="scientific">Arthrobacter ulcerisalmonis</name>
    <dbReference type="NCBI Taxonomy" id="2483813"/>
    <lineage>
        <taxon>Bacteria</taxon>
        <taxon>Bacillati</taxon>
        <taxon>Actinomycetota</taxon>
        <taxon>Actinomycetes</taxon>
        <taxon>Micrococcales</taxon>
        <taxon>Micrococcaceae</taxon>
        <taxon>Arthrobacter</taxon>
    </lineage>
</organism>
<sequence length="183" mass="19258">MTAQLPAAIGSSPPPQHGAGRSRFAAQHRRRLLRADLLTVVAWASVAAAVALWLSDGALAAAGTPSGAVTAAGVVAGLVGMDLVLLMLLLAARTPLVDRTVGHDRALEFHRKLGKPALYLLLAHGVLIAAGYGLAEGLDPVSESVALWVLVPDMWLAYLSMMLFIAAVVTSLVAIRRRFAYEF</sequence>
<keyword evidence="2 6" id="KW-0812">Transmembrane</keyword>
<evidence type="ECO:0000313" key="8">
    <source>
        <dbReference type="EMBL" id="VDC21480.1"/>
    </source>
</evidence>
<dbReference type="RefSeq" id="WP_238989020.1">
    <property type="nucleotide sequence ID" value="NZ_CBCRYA010000008.1"/>
</dbReference>